<dbReference type="GO" id="GO:0003677">
    <property type="term" value="F:DNA binding"/>
    <property type="evidence" value="ECO:0007669"/>
    <property type="project" value="UniProtKB-KW"/>
</dbReference>
<sequence>MPQKPHKEFSKRLHQAWDYAGIVKGRHRTAALAEYFEVSRESARKWAVGLSKPASERLTAMAVQMKVNSDWLSTGRGTMELAESVRETPTKYDNAEEVRLVGLVRKLPRKKQRALIQLLEET</sequence>
<name>A0A3D8VFN7_9GAMM</name>
<organism evidence="1 2">
    <name type="scientific">Lysobacter soli</name>
    <dbReference type="NCBI Taxonomy" id="453783"/>
    <lineage>
        <taxon>Bacteria</taxon>
        <taxon>Pseudomonadati</taxon>
        <taxon>Pseudomonadota</taxon>
        <taxon>Gammaproteobacteria</taxon>
        <taxon>Lysobacterales</taxon>
        <taxon>Lysobacteraceae</taxon>
        <taxon>Lysobacter</taxon>
    </lineage>
</organism>
<evidence type="ECO:0000313" key="2">
    <source>
        <dbReference type="Proteomes" id="UP000256829"/>
    </source>
</evidence>
<dbReference type="Gene3D" id="1.10.260.40">
    <property type="entry name" value="lambda repressor-like DNA-binding domains"/>
    <property type="match status" value="1"/>
</dbReference>
<dbReference type="AlphaFoldDB" id="A0A3D8VFN7"/>
<protein>
    <submittedName>
        <fullName evidence="1">DNA-binding protein</fullName>
    </submittedName>
</protein>
<accession>A0A3D8VFN7</accession>
<keyword evidence="1" id="KW-0238">DNA-binding</keyword>
<comment type="caution">
    <text evidence="1">The sequence shown here is derived from an EMBL/GenBank/DDBJ whole genome shotgun (WGS) entry which is preliminary data.</text>
</comment>
<dbReference type="EMBL" id="QTJR01000003">
    <property type="protein sequence ID" value="RDY68125.1"/>
    <property type="molecule type" value="Genomic_DNA"/>
</dbReference>
<gene>
    <name evidence="1" type="ORF">DX912_05800</name>
</gene>
<dbReference type="Proteomes" id="UP000256829">
    <property type="component" value="Unassembled WGS sequence"/>
</dbReference>
<dbReference type="InterPro" id="IPR010982">
    <property type="entry name" value="Lambda_DNA-bd_dom_sf"/>
</dbReference>
<evidence type="ECO:0000313" key="1">
    <source>
        <dbReference type="EMBL" id="RDY68125.1"/>
    </source>
</evidence>
<reference evidence="1 2" key="1">
    <citation type="submission" date="2018-08" db="EMBL/GenBank/DDBJ databases">
        <title>Lysobacter soli KCTC 22011, whole genome shotgun sequence.</title>
        <authorList>
            <person name="Zhang X."/>
            <person name="Feng G."/>
            <person name="Zhu H."/>
        </authorList>
    </citation>
    <scope>NUCLEOTIDE SEQUENCE [LARGE SCALE GENOMIC DNA]</scope>
    <source>
        <strain evidence="1 2">KCTC 22011</strain>
    </source>
</reference>
<dbReference type="OrthoDB" id="9772064at2"/>
<dbReference type="RefSeq" id="WP_115841550.1">
    <property type="nucleotide sequence ID" value="NZ_CP046603.1"/>
</dbReference>
<proteinExistence type="predicted"/>
<keyword evidence="2" id="KW-1185">Reference proteome</keyword>